<reference evidence="5" key="1">
    <citation type="submission" date="2013-09" db="EMBL/GenBank/DDBJ databases">
        <title>Corchorus olitorius genome sequencing.</title>
        <authorList>
            <person name="Alam M."/>
            <person name="Haque M.S."/>
            <person name="Islam M.S."/>
            <person name="Emdad E.M."/>
            <person name="Islam M.M."/>
            <person name="Ahmed B."/>
            <person name="Halim A."/>
            <person name="Hossen Q.M.M."/>
            <person name="Hossain M.Z."/>
            <person name="Ahmed R."/>
            <person name="Khan M.M."/>
            <person name="Islam R."/>
            <person name="Rashid M.M."/>
            <person name="Khan S.A."/>
            <person name="Rahman M.S."/>
            <person name="Alam M."/>
            <person name="Yahiya A.S."/>
            <person name="Khan M.S."/>
            <person name="Azam M.S."/>
            <person name="Haque T."/>
            <person name="Lashkar M.Z.H."/>
            <person name="Akhand A.I."/>
            <person name="Morshed G."/>
            <person name="Roy S."/>
            <person name="Uddin K.S."/>
            <person name="Rabeya T."/>
            <person name="Hossain A.S."/>
            <person name="Chowdhury A."/>
            <person name="Snigdha A.R."/>
            <person name="Mortoza M.S."/>
            <person name="Matin S.A."/>
            <person name="Hoque S.M.E."/>
            <person name="Islam M.K."/>
            <person name="Roy D.K."/>
            <person name="Haider R."/>
            <person name="Moosa M.M."/>
            <person name="Elias S.M."/>
            <person name="Hasan A.M."/>
            <person name="Jahan S."/>
            <person name="Shafiuddin M."/>
            <person name="Mahmood N."/>
            <person name="Shommy N.S."/>
        </authorList>
    </citation>
    <scope>NUCLEOTIDE SEQUENCE [LARGE SCALE GENOMIC DNA]</scope>
    <source>
        <strain evidence="5">cv. O-4</strain>
    </source>
</reference>
<dbReference type="GO" id="GO:0009567">
    <property type="term" value="P:double fertilization forming a zygote and endosperm"/>
    <property type="evidence" value="ECO:0007669"/>
    <property type="project" value="TreeGrafter"/>
</dbReference>
<dbReference type="PANTHER" id="PTHR31181">
    <property type="entry name" value="EGG CELL-SECRETED PROTEIN 1.4"/>
    <property type="match status" value="1"/>
</dbReference>
<dbReference type="EMBL" id="AWUE01021587">
    <property type="protein sequence ID" value="OMO61678.1"/>
    <property type="molecule type" value="Genomic_DNA"/>
</dbReference>
<feature type="domain" description="Prolamin-like" evidence="3">
    <location>
        <begin position="38"/>
        <end position="101"/>
    </location>
</feature>
<dbReference type="AlphaFoldDB" id="A0A1R3GU72"/>
<dbReference type="Proteomes" id="UP000187203">
    <property type="component" value="Unassembled WGS sequence"/>
</dbReference>
<dbReference type="GO" id="GO:0080155">
    <property type="term" value="P:regulation of double fertilization forming a zygote and endosperm"/>
    <property type="evidence" value="ECO:0007669"/>
    <property type="project" value="TreeGrafter"/>
</dbReference>
<organism evidence="4 5">
    <name type="scientific">Corchorus olitorius</name>
    <dbReference type="NCBI Taxonomy" id="93759"/>
    <lineage>
        <taxon>Eukaryota</taxon>
        <taxon>Viridiplantae</taxon>
        <taxon>Streptophyta</taxon>
        <taxon>Embryophyta</taxon>
        <taxon>Tracheophyta</taxon>
        <taxon>Spermatophyta</taxon>
        <taxon>Magnoliopsida</taxon>
        <taxon>eudicotyledons</taxon>
        <taxon>Gunneridae</taxon>
        <taxon>Pentapetalae</taxon>
        <taxon>rosids</taxon>
        <taxon>malvids</taxon>
        <taxon>Malvales</taxon>
        <taxon>Malvaceae</taxon>
        <taxon>Grewioideae</taxon>
        <taxon>Apeibeae</taxon>
        <taxon>Corchorus</taxon>
    </lineage>
</organism>
<evidence type="ECO:0000259" key="3">
    <source>
        <dbReference type="Pfam" id="PF05617"/>
    </source>
</evidence>
<accession>A0A1R3GU72</accession>
<dbReference type="OrthoDB" id="1887119at2759"/>
<sequence length="115" mass="12219">MSRKSATTICMLLVLAILVQPGLSQFLLPPGSPIDVQKCFSSLMSIQGCMLEIFASVFGGQFGKIGPQCCKAITDINDGCWPKLFPLLNPLTFLPMLKDNCGARSASALAAPSPK</sequence>
<proteinExistence type="predicted"/>
<dbReference type="GO" id="GO:0031982">
    <property type="term" value="C:vesicle"/>
    <property type="evidence" value="ECO:0007669"/>
    <property type="project" value="TreeGrafter"/>
</dbReference>
<evidence type="ECO:0000256" key="1">
    <source>
        <dbReference type="ARBA" id="ARBA00022729"/>
    </source>
</evidence>
<keyword evidence="1 2" id="KW-0732">Signal</keyword>
<dbReference type="GO" id="GO:2000008">
    <property type="term" value="P:regulation of protein localization to cell surface"/>
    <property type="evidence" value="ECO:0007669"/>
    <property type="project" value="TreeGrafter"/>
</dbReference>
<comment type="caution">
    <text evidence="4">The sequence shown here is derived from an EMBL/GenBank/DDBJ whole genome shotgun (WGS) entry which is preliminary data.</text>
</comment>
<dbReference type="GO" id="GO:0005576">
    <property type="term" value="C:extracellular region"/>
    <property type="evidence" value="ECO:0007669"/>
    <property type="project" value="TreeGrafter"/>
</dbReference>
<gene>
    <name evidence="4" type="ORF">COLO4_33373</name>
</gene>
<feature type="signal peptide" evidence="2">
    <location>
        <begin position="1"/>
        <end position="24"/>
    </location>
</feature>
<evidence type="ECO:0000256" key="2">
    <source>
        <dbReference type="SAM" id="SignalP"/>
    </source>
</evidence>
<protein>
    <recommendedName>
        <fullName evidence="3">Prolamin-like domain-containing protein</fullName>
    </recommendedName>
</protein>
<feature type="chain" id="PRO_5012096662" description="Prolamin-like domain-containing protein" evidence="2">
    <location>
        <begin position="25"/>
        <end position="115"/>
    </location>
</feature>
<keyword evidence="5" id="KW-1185">Reference proteome</keyword>
<evidence type="ECO:0000313" key="4">
    <source>
        <dbReference type="EMBL" id="OMO61678.1"/>
    </source>
</evidence>
<name>A0A1R3GU72_9ROSI</name>
<dbReference type="PANTHER" id="PTHR31181:SF75">
    <property type="entry name" value="EGG CELL-SECRETED-LIKE PROTEIN (DUF1278)"/>
    <property type="match status" value="1"/>
</dbReference>
<dbReference type="Pfam" id="PF05617">
    <property type="entry name" value="Prolamin_like"/>
    <property type="match status" value="1"/>
</dbReference>
<evidence type="ECO:0000313" key="5">
    <source>
        <dbReference type="Proteomes" id="UP000187203"/>
    </source>
</evidence>
<dbReference type="InterPro" id="IPR008502">
    <property type="entry name" value="Prolamin-like"/>
</dbReference>